<evidence type="ECO:0000313" key="2">
    <source>
        <dbReference type="EMBL" id="WWC86600.1"/>
    </source>
</evidence>
<organism evidence="2 3">
    <name type="scientific">Kwoniella dendrophila CBS 6074</name>
    <dbReference type="NCBI Taxonomy" id="1295534"/>
    <lineage>
        <taxon>Eukaryota</taxon>
        <taxon>Fungi</taxon>
        <taxon>Dikarya</taxon>
        <taxon>Basidiomycota</taxon>
        <taxon>Agaricomycotina</taxon>
        <taxon>Tremellomycetes</taxon>
        <taxon>Tremellales</taxon>
        <taxon>Cryptococcaceae</taxon>
        <taxon>Kwoniella</taxon>
    </lineage>
</organism>
<dbReference type="RefSeq" id="XP_066073363.1">
    <property type="nucleotide sequence ID" value="XM_066217266.1"/>
</dbReference>
<dbReference type="EMBL" id="CP144099">
    <property type="protein sequence ID" value="WWC86600.1"/>
    <property type="molecule type" value="Genomic_DNA"/>
</dbReference>
<gene>
    <name evidence="2" type="ORF">L201_001477</name>
</gene>
<name>A0AAX4JPY2_9TREE</name>
<dbReference type="Proteomes" id="UP001355207">
    <property type="component" value="Chromosome 2"/>
</dbReference>
<dbReference type="GeneID" id="91092149"/>
<accession>A0AAX4JPY2</accession>
<proteinExistence type="predicted"/>
<protein>
    <submittedName>
        <fullName evidence="2">Uncharacterized protein</fullName>
    </submittedName>
</protein>
<evidence type="ECO:0000256" key="1">
    <source>
        <dbReference type="SAM" id="MobiDB-lite"/>
    </source>
</evidence>
<dbReference type="AlphaFoldDB" id="A0AAX4JPY2"/>
<feature type="region of interest" description="Disordered" evidence="1">
    <location>
        <begin position="1"/>
        <end position="21"/>
    </location>
</feature>
<evidence type="ECO:0000313" key="3">
    <source>
        <dbReference type="Proteomes" id="UP001355207"/>
    </source>
</evidence>
<sequence length="152" mass="17061">MTEPSSSPSKRSKTSRFTGLLKKHKNLSLDTTITRSPDSQGTARLFSRIDAQTSSEKGNEINFNDPELACIPGAETDPSQIERLHSDYTSGLEFEVETLRERVKLLRAQKRKDDETIQSLQSDLSEAASTIEELLKYNISRSTQHTVDTDTK</sequence>
<reference evidence="2 3" key="1">
    <citation type="submission" date="2024-01" db="EMBL/GenBank/DDBJ databases">
        <title>Comparative genomics of Cryptococcus and Kwoniella reveals pathogenesis evolution and contrasting modes of karyotype evolution via chromosome fusion or intercentromeric recombination.</title>
        <authorList>
            <person name="Coelho M.A."/>
            <person name="David-Palma M."/>
            <person name="Shea T."/>
            <person name="Bowers K."/>
            <person name="McGinley-Smith S."/>
            <person name="Mohammad A.W."/>
            <person name="Gnirke A."/>
            <person name="Yurkov A.M."/>
            <person name="Nowrousian M."/>
            <person name="Sun S."/>
            <person name="Cuomo C.A."/>
            <person name="Heitman J."/>
        </authorList>
    </citation>
    <scope>NUCLEOTIDE SEQUENCE [LARGE SCALE GENOMIC DNA]</scope>
    <source>
        <strain evidence="2 3">CBS 6074</strain>
    </source>
</reference>
<keyword evidence="3" id="KW-1185">Reference proteome</keyword>